<dbReference type="InterPro" id="IPR017441">
    <property type="entry name" value="Protein_kinase_ATP_BS"/>
</dbReference>
<feature type="region of interest" description="Disordered" evidence="6">
    <location>
        <begin position="299"/>
        <end position="327"/>
    </location>
</feature>
<dbReference type="PANTHER" id="PTHR43289">
    <property type="entry name" value="MITOGEN-ACTIVATED PROTEIN KINASE KINASE KINASE 20-RELATED"/>
    <property type="match status" value="1"/>
</dbReference>
<evidence type="ECO:0000256" key="6">
    <source>
        <dbReference type="SAM" id="MobiDB-lite"/>
    </source>
</evidence>
<feature type="region of interest" description="Disordered" evidence="6">
    <location>
        <begin position="438"/>
        <end position="459"/>
    </location>
</feature>
<accession>Q024Y2</accession>
<feature type="binding site" evidence="5">
    <location>
        <position position="38"/>
    </location>
    <ligand>
        <name>ATP</name>
        <dbReference type="ChEBI" id="CHEBI:30616"/>
    </ligand>
</feature>
<dbReference type="STRING" id="234267.Acid_2455"/>
<evidence type="ECO:0000256" key="3">
    <source>
        <dbReference type="ARBA" id="ARBA00022777"/>
    </source>
</evidence>
<keyword evidence="1" id="KW-0808">Transferase</keyword>
<evidence type="ECO:0000313" key="8">
    <source>
        <dbReference type="EMBL" id="ABJ83444.1"/>
    </source>
</evidence>
<dbReference type="GO" id="GO:0004674">
    <property type="term" value="F:protein serine/threonine kinase activity"/>
    <property type="evidence" value="ECO:0007669"/>
    <property type="project" value="UniProtKB-KW"/>
</dbReference>
<keyword evidence="2 5" id="KW-0547">Nucleotide-binding</keyword>
<dbReference type="InterPro" id="IPR000719">
    <property type="entry name" value="Prot_kinase_dom"/>
</dbReference>
<keyword evidence="3 8" id="KW-0418">Kinase</keyword>
<dbReference type="GO" id="GO:0005524">
    <property type="term" value="F:ATP binding"/>
    <property type="evidence" value="ECO:0007669"/>
    <property type="project" value="UniProtKB-UniRule"/>
</dbReference>
<protein>
    <submittedName>
        <fullName evidence="8">Serine/threonine protein kinase</fullName>
    </submittedName>
</protein>
<dbReference type="AlphaFoldDB" id="Q024Y2"/>
<dbReference type="InterPro" id="IPR011009">
    <property type="entry name" value="Kinase-like_dom_sf"/>
</dbReference>
<reference evidence="8" key="1">
    <citation type="submission" date="2006-10" db="EMBL/GenBank/DDBJ databases">
        <title>Complete sequence of Solibacter usitatus Ellin6076.</title>
        <authorList>
            <consortium name="US DOE Joint Genome Institute"/>
            <person name="Copeland A."/>
            <person name="Lucas S."/>
            <person name="Lapidus A."/>
            <person name="Barry K."/>
            <person name="Detter J.C."/>
            <person name="Glavina del Rio T."/>
            <person name="Hammon N."/>
            <person name="Israni S."/>
            <person name="Dalin E."/>
            <person name="Tice H."/>
            <person name="Pitluck S."/>
            <person name="Thompson L.S."/>
            <person name="Brettin T."/>
            <person name="Bruce D."/>
            <person name="Han C."/>
            <person name="Tapia R."/>
            <person name="Gilna P."/>
            <person name="Schmutz J."/>
            <person name="Larimer F."/>
            <person name="Land M."/>
            <person name="Hauser L."/>
            <person name="Kyrpides N."/>
            <person name="Mikhailova N."/>
            <person name="Janssen P.H."/>
            <person name="Kuske C.R."/>
            <person name="Richardson P."/>
        </authorList>
    </citation>
    <scope>NUCLEOTIDE SEQUENCE</scope>
    <source>
        <strain evidence="8">Ellin6076</strain>
    </source>
</reference>
<dbReference type="SUPFAM" id="SSF56112">
    <property type="entry name" value="Protein kinase-like (PK-like)"/>
    <property type="match status" value="1"/>
</dbReference>
<dbReference type="InParanoid" id="Q024Y2"/>
<evidence type="ECO:0000259" key="7">
    <source>
        <dbReference type="PROSITE" id="PS50011"/>
    </source>
</evidence>
<dbReference type="Gene3D" id="3.30.200.20">
    <property type="entry name" value="Phosphorylase Kinase, domain 1"/>
    <property type="match status" value="1"/>
</dbReference>
<dbReference type="PROSITE" id="PS00107">
    <property type="entry name" value="PROTEIN_KINASE_ATP"/>
    <property type="match status" value="1"/>
</dbReference>
<keyword evidence="4 5" id="KW-0067">ATP-binding</keyword>
<evidence type="ECO:0000256" key="2">
    <source>
        <dbReference type="ARBA" id="ARBA00022741"/>
    </source>
</evidence>
<feature type="compositionally biased region" description="Pro residues" evidence="6">
    <location>
        <begin position="309"/>
        <end position="319"/>
    </location>
</feature>
<dbReference type="CDD" id="cd14014">
    <property type="entry name" value="STKc_PknB_like"/>
    <property type="match status" value="1"/>
</dbReference>
<gene>
    <name evidence="8" type="ordered locus">Acid_2455</name>
</gene>
<sequence>MIGRTISHYQVIEKLGAGGMGEIWKAQDARLNRMVAIKVLTNANAGDSDRRRRFIQEAQAASALNHPNIITIYDITSDEESEYMVMEYVAGKTLADLIPAGGLGVAKTLQYSVQMADALRAAHVAGIVHRDLKPGNVMVTDSGLVKILDFGLAKVSMATKLTEETQTMGAAPMTVEGSILGTVAYMSPEQAQGKRVDARGDIFSFGVVMYEMLTGTKAFAHDSAITTLTAILRDEVKPVGELVAGVPAEVVEIIALALKKDPKDRWQSMQVVHKVLAEQKQKFDSGVFTSSGIGQTAAAAGGGGSMIGAPPPVGPPSSAPMPGLERPRKSGRKWMWIGIFFGLVFWGKSCGSSRDRTKIETNIPGVSVSVPGFSVSNTPSRTSKKNTLTNQSILDMLEAEVPATVIVSHIHASKTKFTLTTDEIIKLTKAGATPEILEAMRNPTAPEKPEAPPPTAASK</sequence>
<dbReference type="KEGG" id="sus:Acid_2455"/>
<evidence type="ECO:0000256" key="1">
    <source>
        <dbReference type="ARBA" id="ARBA00022679"/>
    </source>
</evidence>
<dbReference type="HOGENOM" id="CLU_000288_63_44_0"/>
<dbReference type="SMART" id="SM00220">
    <property type="entry name" value="S_TKc"/>
    <property type="match status" value="1"/>
</dbReference>
<feature type="domain" description="Protein kinase" evidence="7">
    <location>
        <begin position="9"/>
        <end position="276"/>
    </location>
</feature>
<evidence type="ECO:0000256" key="5">
    <source>
        <dbReference type="PROSITE-ProRule" id="PRU10141"/>
    </source>
</evidence>
<proteinExistence type="predicted"/>
<dbReference type="Pfam" id="PF00069">
    <property type="entry name" value="Pkinase"/>
    <property type="match status" value="1"/>
</dbReference>
<dbReference type="InterPro" id="IPR008271">
    <property type="entry name" value="Ser/Thr_kinase_AS"/>
</dbReference>
<organism evidence="8">
    <name type="scientific">Solibacter usitatus (strain Ellin6076)</name>
    <dbReference type="NCBI Taxonomy" id="234267"/>
    <lineage>
        <taxon>Bacteria</taxon>
        <taxon>Pseudomonadati</taxon>
        <taxon>Acidobacteriota</taxon>
        <taxon>Terriglobia</taxon>
        <taxon>Bryobacterales</taxon>
        <taxon>Solibacteraceae</taxon>
        <taxon>Candidatus Solibacter</taxon>
    </lineage>
</organism>
<dbReference type="Gene3D" id="1.10.510.10">
    <property type="entry name" value="Transferase(Phosphotransferase) domain 1"/>
    <property type="match status" value="1"/>
</dbReference>
<dbReference type="PROSITE" id="PS00108">
    <property type="entry name" value="PROTEIN_KINASE_ST"/>
    <property type="match status" value="1"/>
</dbReference>
<keyword evidence="8" id="KW-0723">Serine/threonine-protein kinase</keyword>
<dbReference type="eggNOG" id="COG0515">
    <property type="taxonomic scope" value="Bacteria"/>
</dbReference>
<dbReference type="PROSITE" id="PS50011">
    <property type="entry name" value="PROTEIN_KINASE_DOM"/>
    <property type="match status" value="1"/>
</dbReference>
<evidence type="ECO:0000256" key="4">
    <source>
        <dbReference type="ARBA" id="ARBA00022840"/>
    </source>
</evidence>
<dbReference type="PANTHER" id="PTHR43289:SF34">
    <property type="entry name" value="SERINE_THREONINE-PROTEIN KINASE YBDM-RELATED"/>
    <property type="match status" value="1"/>
</dbReference>
<name>Q024Y2_SOLUE</name>
<dbReference type="EMBL" id="CP000473">
    <property type="protein sequence ID" value="ABJ83444.1"/>
    <property type="molecule type" value="Genomic_DNA"/>
</dbReference>